<sequence>MSFFGKLFGKKEKPVEQPVLKEGQVATPLGIFTFVDDEYIYEGLVKWYDDDEYQIDAYIETVAEGSDDMGDGVERFIQLLNNKEEMDYRVKMAVLEHFADESGLIMSESQHMLMSKELFLENLKIEDIGIHRDGSVCFTIFDTDIQDIRSIYITYTDKGTFEFETNKYDWE</sequence>
<proteinExistence type="predicted"/>
<name>A0A011VXS4_RUMAL</name>
<reference evidence="1 2" key="1">
    <citation type="submission" date="2013-06" db="EMBL/GenBank/DDBJ databases">
        <title>Rumen cellulosomics: divergent fiber-degrading strategies revealed by comparative genome-wide analysis of six Ruminococcal strains.</title>
        <authorList>
            <person name="Dassa B."/>
            <person name="Borovok I."/>
            <person name="Lamed R."/>
            <person name="Flint H."/>
            <person name="Yeoman C.J."/>
            <person name="White B."/>
            <person name="Bayer E.A."/>
        </authorList>
    </citation>
    <scope>NUCLEOTIDE SEQUENCE [LARGE SCALE GENOMIC DNA]</scope>
    <source>
        <strain evidence="1 2">SY3</strain>
    </source>
</reference>
<evidence type="ECO:0000313" key="1">
    <source>
        <dbReference type="EMBL" id="EXM40051.1"/>
    </source>
</evidence>
<dbReference type="PATRIC" id="fig|1341156.4.peg.860"/>
<gene>
    <name evidence="1" type="ORF">RASY3_04480</name>
</gene>
<accession>A0A011VXS4</accession>
<protein>
    <recommendedName>
        <fullName evidence="3">DUF2262 domain-containing protein</fullName>
    </recommendedName>
</protein>
<dbReference type="AlphaFoldDB" id="A0A011VXS4"/>
<organism evidence="1 2">
    <name type="scientific">Ruminococcus albus SY3</name>
    <dbReference type="NCBI Taxonomy" id="1341156"/>
    <lineage>
        <taxon>Bacteria</taxon>
        <taxon>Bacillati</taxon>
        <taxon>Bacillota</taxon>
        <taxon>Clostridia</taxon>
        <taxon>Eubacteriales</taxon>
        <taxon>Oscillospiraceae</taxon>
        <taxon>Ruminococcus</taxon>
    </lineage>
</organism>
<dbReference type="EMBL" id="JEOB01000002">
    <property type="protein sequence ID" value="EXM40051.1"/>
    <property type="molecule type" value="Genomic_DNA"/>
</dbReference>
<dbReference type="OrthoDB" id="1820718at2"/>
<dbReference type="RefSeq" id="WP_037285590.1">
    <property type="nucleotide sequence ID" value="NZ_JEOB01000002.1"/>
</dbReference>
<evidence type="ECO:0000313" key="2">
    <source>
        <dbReference type="Proteomes" id="UP000021369"/>
    </source>
</evidence>
<keyword evidence="2" id="KW-1185">Reference proteome</keyword>
<evidence type="ECO:0008006" key="3">
    <source>
        <dbReference type="Google" id="ProtNLM"/>
    </source>
</evidence>
<dbReference type="Proteomes" id="UP000021369">
    <property type="component" value="Unassembled WGS sequence"/>
</dbReference>
<comment type="caution">
    <text evidence="1">The sequence shown here is derived from an EMBL/GenBank/DDBJ whole genome shotgun (WGS) entry which is preliminary data.</text>
</comment>